<dbReference type="Proteomes" id="UP000177798">
    <property type="component" value="Chromosome 4"/>
</dbReference>
<protein>
    <submittedName>
        <fullName evidence="2">Uncharacterized protein</fullName>
    </submittedName>
</protein>
<feature type="chain" id="PRO_5010577483" evidence="1">
    <location>
        <begin position="18"/>
        <end position="204"/>
    </location>
</feature>
<dbReference type="VEuPathDB" id="FungiDB:sscle_04g037440"/>
<accession>A0A1D9Q215</accession>
<dbReference type="OrthoDB" id="5089392at2759"/>
<organism evidence="2 3">
    <name type="scientific">Sclerotinia sclerotiorum (strain ATCC 18683 / 1980 / Ss-1)</name>
    <name type="common">White mold</name>
    <name type="synonym">Whetzelinia sclerotiorum</name>
    <dbReference type="NCBI Taxonomy" id="665079"/>
    <lineage>
        <taxon>Eukaryota</taxon>
        <taxon>Fungi</taxon>
        <taxon>Dikarya</taxon>
        <taxon>Ascomycota</taxon>
        <taxon>Pezizomycotina</taxon>
        <taxon>Leotiomycetes</taxon>
        <taxon>Helotiales</taxon>
        <taxon>Sclerotiniaceae</taxon>
        <taxon>Sclerotinia</taxon>
    </lineage>
</organism>
<dbReference type="OMA" id="QKDICET"/>
<gene>
    <name evidence="2" type="ORF">sscle_04g037440</name>
</gene>
<proteinExistence type="predicted"/>
<evidence type="ECO:0000313" key="3">
    <source>
        <dbReference type="Proteomes" id="UP000177798"/>
    </source>
</evidence>
<evidence type="ECO:0000256" key="1">
    <source>
        <dbReference type="SAM" id="SignalP"/>
    </source>
</evidence>
<evidence type="ECO:0000313" key="2">
    <source>
        <dbReference type="EMBL" id="APA08974.1"/>
    </source>
</evidence>
<name>A0A1D9Q215_SCLS1</name>
<dbReference type="Pfam" id="PF17615">
    <property type="entry name" value="C166"/>
    <property type="match status" value="1"/>
</dbReference>
<dbReference type="AlphaFoldDB" id="A0A1D9Q215"/>
<reference evidence="3" key="1">
    <citation type="journal article" date="2017" name="Genome Biol. Evol.">
        <title>The complete genome sequence of the phytopathogenic fungus Sclerotinia sclerotiorum reveals insights into the genome architecture of broad host range pathogens.</title>
        <authorList>
            <person name="Derbyshire M."/>
            <person name="Denton-Giles M."/>
            <person name="Hegedus D."/>
            <person name="Seifbarghy S."/>
            <person name="Rollins J."/>
            <person name="van Kan J."/>
            <person name="Seidl M.F."/>
            <person name="Faino L."/>
            <person name="Mbengue M."/>
            <person name="Navaud O."/>
            <person name="Raffaele S."/>
            <person name="Hammond-Kosack K."/>
            <person name="Heard S."/>
            <person name="Oliver R."/>
        </authorList>
    </citation>
    <scope>NUCLEOTIDE SEQUENCE [LARGE SCALE GENOMIC DNA]</scope>
    <source>
        <strain evidence="3">ATCC 18683 / 1980 / Ss-1</strain>
    </source>
</reference>
<sequence length="204" mass="20805">MQFSKLFMAAMVGVASAAPTVIEQRAMTSATVVSAIKNITILSGNLEVTVQGLNLSPISILDPSTFTPIVLGFNGIIASVQADISAMASNPIGTLTVSGQTDVCNAFRDFVKVHQDLLSVLIGKAGLLQSLGGAPVAAVLRTLEGVVDTIAFGIINAVPTCDTGAKAQAASLKQTIEKAECAYTPAGILGISLTCQILLGLSSS</sequence>
<keyword evidence="1" id="KW-0732">Signal</keyword>
<feature type="signal peptide" evidence="1">
    <location>
        <begin position="1"/>
        <end position="17"/>
    </location>
</feature>
<dbReference type="KEGG" id="ssl:SS1G_02828"/>
<dbReference type="RefSeq" id="XP_001596607.1">
    <property type="nucleotide sequence ID" value="XM_001596557.1"/>
</dbReference>
<dbReference type="EMBL" id="CP017817">
    <property type="protein sequence ID" value="APA08974.1"/>
    <property type="molecule type" value="Genomic_DNA"/>
</dbReference>